<name>A0ACC2LV32_PERAE</name>
<reference evidence="1 2" key="1">
    <citation type="journal article" date="2022" name="Hortic Res">
        <title>A haplotype resolved chromosomal level avocado genome allows analysis of novel avocado genes.</title>
        <authorList>
            <person name="Nath O."/>
            <person name="Fletcher S.J."/>
            <person name="Hayward A."/>
            <person name="Shaw L.M."/>
            <person name="Masouleh A.K."/>
            <person name="Furtado A."/>
            <person name="Henry R.J."/>
            <person name="Mitter N."/>
        </authorList>
    </citation>
    <scope>NUCLEOTIDE SEQUENCE [LARGE SCALE GENOMIC DNA]</scope>
    <source>
        <strain evidence="2">cv. Hass</strain>
    </source>
</reference>
<accession>A0ACC2LV32</accession>
<dbReference type="Proteomes" id="UP001234297">
    <property type="component" value="Chromosome 3"/>
</dbReference>
<evidence type="ECO:0000313" key="1">
    <source>
        <dbReference type="EMBL" id="KAJ8637284.1"/>
    </source>
</evidence>
<evidence type="ECO:0000313" key="2">
    <source>
        <dbReference type="Proteomes" id="UP001234297"/>
    </source>
</evidence>
<sequence length="536" mass="59886">MFQPLWLISLIFFPVLCNSTDTITPDQTIRDGETLISAGEIFALGFFSPGKSKNRYVGIWYNKIPNKTVVWTANIENPLGNSTGVLTIKGGNLVLLDGGRNNNDNNITLWSTNVSTISNYSSATLTDSGNLVLTDAYQRILWESFDHPTNTLVPGMKFGLNRRTGFNWNLTSWKSGDDPAPGDFSVGLDPQGVPQYYLRKGFDPIWRSGPWNGQRLSGVPIMNRDSVFSWRYVANDDEIYLMSSGNDTSITSRFVLEDSGLFRRLMWNDRNHRWNPMGVVSQDRCDRYANCGAYGSCDPNRVDECECLRGFEPKTPSDWELRVWLGGCVRRRSLDCDGKGDGFLRLEHVKVPDTSRSRVEPGLSLEGCKEECLKKCSCTAYASADITEGGRGCLMWDGDLLDLRVYSNGGQDIYTRVAASELDTITPDQTIRDGETLISAGEIFALGFFSPGKSKNRYVGIWYNKIPNTTVVWTANIENPLGISSWVLTIKGGNLVLLDGGHNNNTTLWSTNVSTKLELLNCYAHRFRQYGVNRCS</sequence>
<gene>
    <name evidence="1" type="ORF">MRB53_011551</name>
</gene>
<dbReference type="EMBL" id="CM056811">
    <property type="protein sequence ID" value="KAJ8637284.1"/>
    <property type="molecule type" value="Genomic_DNA"/>
</dbReference>
<protein>
    <submittedName>
        <fullName evidence="1">Uncharacterized protein</fullName>
    </submittedName>
</protein>
<organism evidence="1 2">
    <name type="scientific">Persea americana</name>
    <name type="common">Avocado</name>
    <dbReference type="NCBI Taxonomy" id="3435"/>
    <lineage>
        <taxon>Eukaryota</taxon>
        <taxon>Viridiplantae</taxon>
        <taxon>Streptophyta</taxon>
        <taxon>Embryophyta</taxon>
        <taxon>Tracheophyta</taxon>
        <taxon>Spermatophyta</taxon>
        <taxon>Magnoliopsida</taxon>
        <taxon>Magnoliidae</taxon>
        <taxon>Laurales</taxon>
        <taxon>Lauraceae</taxon>
        <taxon>Persea</taxon>
    </lineage>
</organism>
<comment type="caution">
    <text evidence="1">The sequence shown here is derived from an EMBL/GenBank/DDBJ whole genome shotgun (WGS) entry which is preliminary data.</text>
</comment>
<proteinExistence type="predicted"/>
<keyword evidence="2" id="KW-1185">Reference proteome</keyword>